<dbReference type="EC" id="3.6.1.13" evidence="2"/>
<dbReference type="PROSITE" id="PS51462">
    <property type="entry name" value="NUDIX"/>
    <property type="match status" value="1"/>
</dbReference>
<dbReference type="InterPro" id="IPR054105">
    <property type="entry name" value="WHD_NrtR"/>
</dbReference>
<protein>
    <submittedName>
        <fullName evidence="2">Hydrolase</fullName>
        <ecNumber evidence="2">3.6.1.13</ecNumber>
    </submittedName>
</protein>
<feature type="domain" description="Nudix hydrolase" evidence="1">
    <location>
        <begin position="15"/>
        <end position="155"/>
    </location>
</feature>
<evidence type="ECO:0000259" key="1">
    <source>
        <dbReference type="PROSITE" id="PS51462"/>
    </source>
</evidence>
<dbReference type="Gene3D" id="3.90.79.10">
    <property type="entry name" value="Nucleoside Triphosphate Pyrophosphohydrolase"/>
    <property type="match status" value="1"/>
</dbReference>
<dbReference type="SUPFAM" id="SSF55811">
    <property type="entry name" value="Nudix"/>
    <property type="match status" value="1"/>
</dbReference>
<reference evidence="2 3" key="1">
    <citation type="submission" date="2014-03" db="EMBL/GenBank/DDBJ databases">
        <title>Genomics of Bifidobacteria.</title>
        <authorList>
            <person name="Ventura M."/>
            <person name="Milani C."/>
            <person name="Lugli G.A."/>
        </authorList>
    </citation>
    <scope>NUCLEOTIDE SEQUENCE [LARGE SCALE GENOMIC DNA]</scope>
    <source>
        <strain evidence="2 3">LMG 11341</strain>
    </source>
</reference>
<organism evidence="2 3">
    <name type="scientific">Bifidobacterium merycicum</name>
    <dbReference type="NCBI Taxonomy" id="78345"/>
    <lineage>
        <taxon>Bacteria</taxon>
        <taxon>Bacillati</taxon>
        <taxon>Actinomycetota</taxon>
        <taxon>Actinomycetes</taxon>
        <taxon>Bifidobacteriales</taxon>
        <taxon>Bifidobacteriaceae</taxon>
        <taxon>Bifidobacterium</taxon>
    </lineage>
</organism>
<evidence type="ECO:0000313" key="3">
    <source>
        <dbReference type="Proteomes" id="UP000029060"/>
    </source>
</evidence>
<dbReference type="eggNOG" id="COG1051">
    <property type="taxonomic scope" value="Bacteria"/>
</dbReference>
<dbReference type="OrthoDB" id="9786141at2"/>
<dbReference type="InterPro" id="IPR036388">
    <property type="entry name" value="WH-like_DNA-bd_sf"/>
</dbReference>
<accession>A0A087BI44</accession>
<keyword evidence="3" id="KW-1185">Reference proteome</keyword>
<dbReference type="Gene3D" id="1.10.10.10">
    <property type="entry name" value="Winged helix-like DNA-binding domain superfamily/Winged helix DNA-binding domain"/>
    <property type="match status" value="1"/>
</dbReference>
<dbReference type="PANTHER" id="PTHR43736:SF4">
    <property type="entry name" value="SLR1690 PROTEIN"/>
    <property type="match status" value="1"/>
</dbReference>
<proteinExistence type="predicted"/>
<comment type="caution">
    <text evidence="2">The sequence shown here is derived from an EMBL/GenBank/DDBJ whole genome shotgun (WGS) entry which is preliminary data.</text>
</comment>
<dbReference type="Pfam" id="PF00293">
    <property type="entry name" value="NUDIX"/>
    <property type="match status" value="1"/>
</dbReference>
<name>A0A087BI44_9BIFI</name>
<gene>
    <name evidence="2" type="ORF">BMERY_0108</name>
</gene>
<keyword evidence="2" id="KW-0378">Hydrolase</keyword>
<dbReference type="CDD" id="cd18873">
    <property type="entry name" value="NUDIX_NadM_like"/>
    <property type="match status" value="1"/>
</dbReference>
<dbReference type="STRING" id="78345.BMERY_0108"/>
<dbReference type="InterPro" id="IPR015797">
    <property type="entry name" value="NUDIX_hydrolase-like_dom_sf"/>
</dbReference>
<evidence type="ECO:0000313" key="2">
    <source>
        <dbReference type="EMBL" id="KFI70694.1"/>
    </source>
</evidence>
<dbReference type="RefSeq" id="WP_033523655.1">
    <property type="nucleotide sequence ID" value="NZ_CADAXU010000001.1"/>
</dbReference>
<dbReference type="PANTHER" id="PTHR43736">
    <property type="entry name" value="ADP-RIBOSE PYROPHOSPHATASE"/>
    <property type="match status" value="1"/>
</dbReference>
<dbReference type="GO" id="GO:0047631">
    <property type="term" value="F:ADP-ribose diphosphatase activity"/>
    <property type="evidence" value="ECO:0007669"/>
    <property type="project" value="UniProtKB-EC"/>
</dbReference>
<dbReference type="InterPro" id="IPR000086">
    <property type="entry name" value="NUDIX_hydrolase_dom"/>
</dbReference>
<dbReference type="SUPFAM" id="SSF46785">
    <property type="entry name" value="Winged helix' DNA-binding domain"/>
    <property type="match status" value="1"/>
</dbReference>
<dbReference type="EMBL" id="JGZC01000005">
    <property type="protein sequence ID" value="KFI70694.1"/>
    <property type="molecule type" value="Genomic_DNA"/>
</dbReference>
<sequence>MGIGNVSERRLAQPGIGVSVVILALGPHGDSAANGSSRLWLPLVRRVRQPFMGSWALPGGDLRVGHSLEESAFKALESTTELHPKYLEQLYTFGDPSRSSGGLPMVSIVYWALVGEAETKDFAEKDNVKWFPVDDLPDLAFDHRRIIDYALWRSRSKLEYPDIATKLVGEEFTLSQLHDVYEAVTGQPLDLANFRRKMLASGHLEDTGRKLHVGRSRPAAIYRYRHDGEPRMEFTFPTTVEHGKPETRADDALSALMPS</sequence>
<dbReference type="Proteomes" id="UP000029060">
    <property type="component" value="Unassembled WGS sequence"/>
</dbReference>
<dbReference type="InterPro" id="IPR036390">
    <property type="entry name" value="WH_DNA-bd_sf"/>
</dbReference>
<dbReference type="AlphaFoldDB" id="A0A087BI44"/>
<dbReference type="Pfam" id="PF21906">
    <property type="entry name" value="WHD_NrtR"/>
    <property type="match status" value="1"/>
</dbReference>